<dbReference type="EMBL" id="JXST01000024">
    <property type="protein sequence ID" value="KIU15664.1"/>
    <property type="molecule type" value="Genomic_DNA"/>
</dbReference>
<comment type="caution">
    <text evidence="1">The sequence shown here is derived from an EMBL/GenBank/DDBJ whole genome shotgun (WGS) entry which is preliminary data.</text>
</comment>
<organism evidence="1 2">
    <name type="scientific">Mycolicibacterium llatzerense</name>
    <dbReference type="NCBI Taxonomy" id="280871"/>
    <lineage>
        <taxon>Bacteria</taxon>
        <taxon>Bacillati</taxon>
        <taxon>Actinomycetota</taxon>
        <taxon>Actinomycetes</taxon>
        <taxon>Mycobacteriales</taxon>
        <taxon>Mycobacteriaceae</taxon>
        <taxon>Mycolicibacterium</taxon>
    </lineage>
</organism>
<evidence type="ECO:0000313" key="1">
    <source>
        <dbReference type="EMBL" id="KIU15664.1"/>
    </source>
</evidence>
<keyword evidence="2" id="KW-1185">Reference proteome</keyword>
<accession>A0A0D1JSY4</accession>
<name>A0A0D1JSY4_9MYCO</name>
<dbReference type="GO" id="GO:0009306">
    <property type="term" value="P:protein secretion"/>
    <property type="evidence" value="ECO:0007669"/>
    <property type="project" value="InterPro"/>
</dbReference>
<proteinExistence type="predicted"/>
<dbReference type="OrthoDB" id="4736318at2"/>
<dbReference type="AlphaFoldDB" id="A0A0D1JSY4"/>
<dbReference type="PATRIC" id="fig|280871.6.peg.3594"/>
<protein>
    <recommendedName>
        <fullName evidence="3">ESX-1 secretion-associated protein</fullName>
    </recommendedName>
</protein>
<dbReference type="InterPro" id="IPR022536">
    <property type="entry name" value="EspC"/>
</dbReference>
<evidence type="ECO:0000313" key="2">
    <source>
        <dbReference type="Proteomes" id="UP000032221"/>
    </source>
</evidence>
<dbReference type="STRING" id="280871.TL10_17360"/>
<dbReference type="RefSeq" id="WP_043986583.1">
    <property type="nucleotide sequence ID" value="NZ_JXST01000024.1"/>
</dbReference>
<evidence type="ECO:0008006" key="3">
    <source>
        <dbReference type="Google" id="ProtNLM"/>
    </source>
</evidence>
<reference evidence="1 2" key="1">
    <citation type="submission" date="2015-01" db="EMBL/GenBank/DDBJ databases">
        <title>Genome sequence of Mycobacterium llatzerense and Mycobacterium immunogenum recovered from brain abscess.</title>
        <authorList>
            <person name="Greninger A.L."/>
            <person name="Langelier C."/>
            <person name="Cunningham G."/>
            <person name="Chiu C.Y."/>
            <person name="Miller S."/>
        </authorList>
    </citation>
    <scope>NUCLEOTIDE SEQUENCE [LARGE SCALE GENOMIC DNA]</scope>
    <source>
        <strain evidence="1 2">CLUC14</strain>
    </source>
</reference>
<dbReference type="Pfam" id="PF10824">
    <property type="entry name" value="T7SS_ESX_EspC"/>
    <property type="match status" value="1"/>
</dbReference>
<dbReference type="Proteomes" id="UP000032221">
    <property type="component" value="Unassembled WGS sequence"/>
</dbReference>
<sequence>MSGELKVTPTDLTELAGKNREAAEHLGTAGAATEGATGSVVLTHGLVCSLTSAALGSAQSSRDFAVREMQATSNSLAGRLDTAASKYAATDAHEGAALDQQMPPR</sequence>
<gene>
    <name evidence="1" type="ORF">TL10_17360</name>
</gene>